<dbReference type="EMBL" id="DRFO01000028">
    <property type="protein sequence ID" value="HDZ57281.1"/>
    <property type="molecule type" value="Genomic_DNA"/>
</dbReference>
<feature type="domain" description="PAS" evidence="18">
    <location>
        <begin position="213"/>
        <end position="255"/>
    </location>
</feature>
<evidence type="ECO:0000256" key="1">
    <source>
        <dbReference type="ARBA" id="ARBA00000085"/>
    </source>
</evidence>
<evidence type="ECO:0000256" key="7">
    <source>
        <dbReference type="ARBA" id="ARBA00022643"/>
    </source>
</evidence>
<evidence type="ECO:0000256" key="12">
    <source>
        <dbReference type="ARBA" id="ARBA00022840"/>
    </source>
</evidence>
<gene>
    <name evidence="20" type="ORF">ENH64_12520</name>
</gene>
<dbReference type="AlphaFoldDB" id="A0A7V1BPX5"/>
<keyword evidence="12" id="KW-0067">ATP-binding</keyword>
<keyword evidence="8" id="KW-0808">Transferase</keyword>
<dbReference type="Pfam" id="PF13426">
    <property type="entry name" value="PAS_9"/>
    <property type="match status" value="1"/>
</dbReference>
<evidence type="ECO:0000259" key="18">
    <source>
        <dbReference type="PROSITE" id="PS50112"/>
    </source>
</evidence>
<dbReference type="SMART" id="SM00911">
    <property type="entry name" value="HWE_HK"/>
    <property type="match status" value="1"/>
</dbReference>
<dbReference type="InterPro" id="IPR000014">
    <property type="entry name" value="PAS"/>
</dbReference>
<keyword evidence="4" id="KW-0597">Phosphoprotein</keyword>
<dbReference type="SUPFAM" id="SSF55785">
    <property type="entry name" value="PYP-like sensor domain (PAS domain)"/>
    <property type="match status" value="3"/>
</dbReference>
<dbReference type="PROSITE" id="PS50112">
    <property type="entry name" value="PAS"/>
    <property type="match status" value="2"/>
</dbReference>
<dbReference type="InterPro" id="IPR036890">
    <property type="entry name" value="HATPase_C_sf"/>
</dbReference>
<proteinExistence type="predicted"/>
<evidence type="ECO:0000256" key="6">
    <source>
        <dbReference type="ARBA" id="ARBA00022630"/>
    </source>
</evidence>
<keyword evidence="16" id="KW-0175">Coiled coil</keyword>
<dbReference type="Pfam" id="PF13188">
    <property type="entry name" value="PAS_8"/>
    <property type="match status" value="1"/>
</dbReference>
<keyword evidence="14" id="KW-0843">Virulence</keyword>
<keyword evidence="3" id="KW-0600">Photoreceptor protein</keyword>
<accession>A0A7V1BPX5</accession>
<dbReference type="InterPro" id="IPR003018">
    <property type="entry name" value="GAF"/>
</dbReference>
<feature type="coiled-coil region" evidence="16">
    <location>
        <begin position="492"/>
        <end position="519"/>
    </location>
</feature>
<comment type="caution">
    <text evidence="20">The sequence shown here is derived from an EMBL/GenBank/DDBJ whole genome shotgun (WGS) entry which is preliminary data.</text>
</comment>
<evidence type="ECO:0000256" key="4">
    <source>
        <dbReference type="ARBA" id="ARBA00022553"/>
    </source>
</evidence>
<keyword evidence="15" id="KW-0675">Receptor</keyword>
<dbReference type="SUPFAM" id="SSF55781">
    <property type="entry name" value="GAF domain-like"/>
    <property type="match status" value="2"/>
</dbReference>
<dbReference type="CDD" id="cd00130">
    <property type="entry name" value="PAS"/>
    <property type="match status" value="3"/>
</dbReference>
<reference evidence="20" key="1">
    <citation type="journal article" date="2020" name="mSystems">
        <title>Genome- and Community-Level Interaction Insights into Carbon Utilization and Element Cycling Functions of Hydrothermarchaeota in Hydrothermal Sediment.</title>
        <authorList>
            <person name="Zhou Z."/>
            <person name="Liu Y."/>
            <person name="Xu W."/>
            <person name="Pan J."/>
            <person name="Luo Z.H."/>
            <person name="Li M."/>
        </authorList>
    </citation>
    <scope>NUCLEOTIDE SEQUENCE [LARGE SCALE GENOMIC DNA]</scope>
    <source>
        <strain evidence="20">HyVt-324</strain>
    </source>
</reference>
<keyword evidence="11" id="KW-0418">Kinase</keyword>
<evidence type="ECO:0000256" key="5">
    <source>
        <dbReference type="ARBA" id="ARBA00022606"/>
    </source>
</evidence>
<dbReference type="Gene3D" id="3.30.565.10">
    <property type="entry name" value="Histidine kinase-like ATPase, C-terminal domain"/>
    <property type="match status" value="1"/>
</dbReference>
<evidence type="ECO:0000256" key="15">
    <source>
        <dbReference type="ARBA" id="ARBA00023170"/>
    </source>
</evidence>
<evidence type="ECO:0000256" key="11">
    <source>
        <dbReference type="ARBA" id="ARBA00022777"/>
    </source>
</evidence>
<evidence type="ECO:0000256" key="2">
    <source>
        <dbReference type="ARBA" id="ARBA00012438"/>
    </source>
</evidence>
<dbReference type="Proteomes" id="UP000885703">
    <property type="component" value="Unassembled WGS sequence"/>
</dbReference>
<dbReference type="Pfam" id="PF08448">
    <property type="entry name" value="PAS_4"/>
    <property type="match status" value="1"/>
</dbReference>
<keyword evidence="6" id="KW-0285">Flavoprotein</keyword>
<dbReference type="Gene3D" id="3.30.450.40">
    <property type="match status" value="2"/>
</dbReference>
<dbReference type="NCBIfam" id="TIGR00229">
    <property type="entry name" value="sensory_box"/>
    <property type="match status" value="3"/>
</dbReference>
<dbReference type="GO" id="GO:0004673">
    <property type="term" value="F:protein histidine kinase activity"/>
    <property type="evidence" value="ECO:0007669"/>
    <property type="project" value="UniProtKB-EC"/>
</dbReference>
<dbReference type="InterPro" id="IPR035965">
    <property type="entry name" value="PAS-like_dom_sf"/>
</dbReference>
<organism evidence="20">
    <name type="scientific">Halopseudomonas xinjiangensis</name>
    <dbReference type="NCBI Taxonomy" id="487184"/>
    <lineage>
        <taxon>Bacteria</taxon>
        <taxon>Pseudomonadati</taxon>
        <taxon>Pseudomonadota</taxon>
        <taxon>Gammaproteobacteria</taxon>
        <taxon>Pseudomonadales</taxon>
        <taxon>Pseudomonadaceae</taxon>
        <taxon>Halopseudomonas</taxon>
    </lineage>
</organism>
<dbReference type="Gene3D" id="3.30.450.20">
    <property type="entry name" value="PAS domain"/>
    <property type="match status" value="3"/>
</dbReference>
<dbReference type="InterPro" id="IPR000700">
    <property type="entry name" value="PAS-assoc_C"/>
</dbReference>
<name>A0A7V1BPX5_9GAMM</name>
<keyword evidence="5" id="KW-0716">Sensory transduction</keyword>
<dbReference type="Pfam" id="PF07536">
    <property type="entry name" value="HWE_HK"/>
    <property type="match status" value="1"/>
</dbReference>
<dbReference type="PROSITE" id="PS50113">
    <property type="entry name" value="PAC"/>
    <property type="match status" value="1"/>
</dbReference>
<feature type="domain" description="PAC" evidence="19">
    <location>
        <begin position="580"/>
        <end position="634"/>
    </location>
</feature>
<dbReference type="PANTHER" id="PTHR41523">
    <property type="entry name" value="TWO-COMPONENT SYSTEM SENSOR PROTEIN"/>
    <property type="match status" value="1"/>
</dbReference>
<evidence type="ECO:0000313" key="20">
    <source>
        <dbReference type="EMBL" id="HDZ57281.1"/>
    </source>
</evidence>
<keyword evidence="13" id="KW-0157">Chromophore</keyword>
<evidence type="ECO:0000256" key="9">
    <source>
        <dbReference type="ARBA" id="ARBA00022737"/>
    </source>
</evidence>
<evidence type="ECO:0000256" key="17">
    <source>
        <dbReference type="SAM" id="MobiDB-lite"/>
    </source>
</evidence>
<evidence type="ECO:0000256" key="8">
    <source>
        <dbReference type="ARBA" id="ARBA00022679"/>
    </source>
</evidence>
<comment type="catalytic activity">
    <reaction evidence="1">
        <text>ATP + protein L-histidine = ADP + protein N-phospho-L-histidine.</text>
        <dbReference type="EC" id="2.7.13.3"/>
    </reaction>
</comment>
<dbReference type="GO" id="GO:0005524">
    <property type="term" value="F:ATP binding"/>
    <property type="evidence" value="ECO:0007669"/>
    <property type="project" value="UniProtKB-KW"/>
</dbReference>
<dbReference type="GO" id="GO:0009881">
    <property type="term" value="F:photoreceptor activity"/>
    <property type="evidence" value="ECO:0007669"/>
    <property type="project" value="UniProtKB-KW"/>
</dbReference>
<dbReference type="InterPro" id="IPR011102">
    <property type="entry name" value="Sig_transdc_His_kinase_HWE"/>
</dbReference>
<keyword evidence="9" id="KW-0677">Repeat</keyword>
<dbReference type="SMART" id="SM00091">
    <property type="entry name" value="PAS"/>
    <property type="match status" value="3"/>
</dbReference>
<dbReference type="EC" id="2.7.13.3" evidence="2"/>
<dbReference type="SMART" id="SM00065">
    <property type="entry name" value="GAF"/>
    <property type="match status" value="2"/>
</dbReference>
<keyword evidence="10" id="KW-0547">Nucleotide-binding</keyword>
<dbReference type="InterPro" id="IPR029016">
    <property type="entry name" value="GAF-like_dom_sf"/>
</dbReference>
<dbReference type="FunFam" id="3.30.450.20:FF:000099">
    <property type="entry name" value="Sensory box sensor histidine kinase"/>
    <property type="match status" value="1"/>
</dbReference>
<keyword evidence="7" id="KW-0288">FMN</keyword>
<dbReference type="InterPro" id="IPR001610">
    <property type="entry name" value="PAC"/>
</dbReference>
<evidence type="ECO:0000256" key="14">
    <source>
        <dbReference type="ARBA" id="ARBA00023026"/>
    </source>
</evidence>
<dbReference type="SMART" id="SM00086">
    <property type="entry name" value="PAC"/>
    <property type="match status" value="3"/>
</dbReference>
<evidence type="ECO:0000259" key="19">
    <source>
        <dbReference type="PROSITE" id="PS50113"/>
    </source>
</evidence>
<feature type="compositionally biased region" description="Basic and acidic residues" evidence="17">
    <location>
        <begin position="12"/>
        <end position="30"/>
    </location>
</feature>
<evidence type="ECO:0000256" key="10">
    <source>
        <dbReference type="ARBA" id="ARBA00022741"/>
    </source>
</evidence>
<sequence length="955" mass="106413">MTTVDRNPGKAGEVRRLPDGSIDRRAEPSEAHPIQWSANRFKALAEASSQVISAANVSEALSTLTEAARMIIGAHQAVTSMARGPDLSQADSSMSLSDKYENWRAYQPVPAGSGIYAMVCQDNQAVRMTQAELEEDPRWRGAGINASEHPPLRGWLAAPLTARDGRNLGLIQLSDKFDGAEFDGEDQAILVQLAQFAAAAIEQKQADDALRESESRLRAVVQASPFPMMLHADDGEIKELSHKWCQLSGYSREELKTHFDWIERAYPGEGQDAAELMAQEFNEEGEIPRGEVEVRAASGEKLIWDFYNVRIGRLADGRRLQISAASDITERKLAEAFEIEYRRLLELIASGRPLEECLTAVTAAVSRLQPGVRACVLQCDLDGGIFERSYAAEINASFGEGIHNAPINELAIGTCGEAIFRGAGVTCDDIRTDERWSESWRELCLAHGIRACHSEPVRESGERCIASIMLCFSEPRRPTPWELRIAEFASHLASIAIERDRADQRLRDQEAQFHALAENIPTLCWMADATGWIFWYNSRWYDYSGTTSTQMEGWGWQSLHDPDVLPEVLGRWKSSIADGTPFEMVFPLKGVDGAFRPFLTRVVPVRDEQGKIVRWFGTSTDVAELTALRQTANLHNQIVESALDFAIITTDLEGQVTSWNGGARNIFGYDASEVIGRAADLIFTPEDRAQERADVEMRRAQKHGSAENERLHLRKNGTKFWASGLMMLLLDREGGRHIGFLKILRDRSEQKRHEEHRKLLVDELNHRVKNTLAIVQSLAQQTFRGEHSSLEARRAFDGRLFALANAHNLLTQENWESADLLAVVQAATHAHDGGGERFVIGGPSIRLEPKTAVTVAMALHELAVNAIKYGALSVENGEVRIEWHIKAGLASQPRFQLRWEEDGGPVVRPPLRRGFGSRMIERALAIELNGAAQLYFRPEGLICEIEAPIPVERNN</sequence>
<dbReference type="Pfam" id="PF13185">
    <property type="entry name" value="GAF_2"/>
    <property type="match status" value="2"/>
</dbReference>
<feature type="region of interest" description="Disordered" evidence="17">
    <location>
        <begin position="1"/>
        <end position="31"/>
    </location>
</feature>
<feature type="domain" description="PAS" evidence="18">
    <location>
        <begin position="631"/>
        <end position="704"/>
    </location>
</feature>
<evidence type="ECO:0000256" key="3">
    <source>
        <dbReference type="ARBA" id="ARBA00022543"/>
    </source>
</evidence>
<dbReference type="PANTHER" id="PTHR41523:SF7">
    <property type="entry name" value="HISTIDINE KINASE"/>
    <property type="match status" value="1"/>
</dbReference>
<dbReference type="InterPro" id="IPR013656">
    <property type="entry name" value="PAS_4"/>
</dbReference>
<protein>
    <recommendedName>
        <fullName evidence="2">histidine kinase</fullName>
        <ecNumber evidence="2">2.7.13.3</ecNumber>
    </recommendedName>
</protein>
<evidence type="ECO:0000256" key="13">
    <source>
        <dbReference type="ARBA" id="ARBA00022991"/>
    </source>
</evidence>
<evidence type="ECO:0000256" key="16">
    <source>
        <dbReference type="SAM" id="Coils"/>
    </source>
</evidence>